<sequence>MANVFATPHVGSPGTTSRRLSLGTPALLTNKDDAEELRERRKSKLMEIQNKHLSSPLTPNKSSPKNTSSSNPLKGLSVSQLTEHYTNCVKLNAENKITTKNAFGLHLIDYMTDLLKGKKLGDFQVAGTTLDASAKIYASRVDAIHSETYKVLSTLSCGNKKKKKGDGDENGESDDNNGDDDDDDDDDAGSGSLDVVKKKKKKKRNTFIETNLQNINVEKLEIDFEMDPLFKSLTSSFAEGNSNLLLSAISCYTDCCDIVLDSSSVIKDIEDKKVHSSYRDSIDVEDIKIDSLDNMCRNKRRNGLGYKTTNQSILQSASFSMLVGPPSVVMPISFEKSNFISDIILNNASKMSGLVTVSFTGIN</sequence>
<evidence type="ECO:0000256" key="4">
    <source>
        <dbReference type="ARBA" id="ARBA00016065"/>
    </source>
</evidence>
<name>A0AA36BE16_OCTVU</name>
<evidence type="ECO:0000256" key="5">
    <source>
        <dbReference type="ARBA" id="ARBA00022454"/>
    </source>
</evidence>
<evidence type="ECO:0000256" key="1">
    <source>
        <dbReference type="ARBA" id="ARBA00004286"/>
    </source>
</evidence>
<feature type="region of interest" description="Disordered" evidence="11">
    <location>
        <begin position="158"/>
        <end position="192"/>
    </location>
</feature>
<dbReference type="GO" id="GO:0005737">
    <property type="term" value="C:cytoplasm"/>
    <property type="evidence" value="ECO:0007669"/>
    <property type="project" value="UniProtKB-SubCell"/>
</dbReference>
<keyword evidence="9" id="KW-0226">DNA condensation</keyword>
<keyword evidence="6" id="KW-0963">Cytoplasm</keyword>
<dbReference type="EMBL" id="OX597827">
    <property type="protein sequence ID" value="CAI9732690.1"/>
    <property type="molecule type" value="Genomic_DNA"/>
</dbReference>
<proteinExistence type="inferred from homology"/>
<keyword evidence="5" id="KW-0158">Chromosome</keyword>
<accession>A0AA36BE16</accession>
<keyword evidence="10" id="KW-0131">Cell cycle</keyword>
<feature type="region of interest" description="Disordered" evidence="11">
    <location>
        <begin position="1"/>
        <end position="75"/>
    </location>
</feature>
<dbReference type="GO" id="GO:0051301">
    <property type="term" value="P:cell division"/>
    <property type="evidence" value="ECO:0007669"/>
    <property type="project" value="UniProtKB-KW"/>
</dbReference>
<dbReference type="GO" id="GO:0003682">
    <property type="term" value="F:chromatin binding"/>
    <property type="evidence" value="ECO:0007669"/>
    <property type="project" value="TreeGrafter"/>
</dbReference>
<evidence type="ECO:0000256" key="11">
    <source>
        <dbReference type="SAM" id="MobiDB-lite"/>
    </source>
</evidence>
<feature type="compositionally biased region" description="Low complexity" evidence="11">
    <location>
        <begin position="58"/>
        <end position="72"/>
    </location>
</feature>
<evidence type="ECO:0000256" key="6">
    <source>
        <dbReference type="ARBA" id="ARBA00022490"/>
    </source>
</evidence>
<evidence type="ECO:0000313" key="13">
    <source>
        <dbReference type="Proteomes" id="UP001162480"/>
    </source>
</evidence>
<keyword evidence="7" id="KW-0132">Cell division</keyword>
<protein>
    <recommendedName>
        <fullName evidence="4">Condensin complex subunit 2</fullName>
    </recommendedName>
</protein>
<dbReference type="GO" id="GO:0000796">
    <property type="term" value="C:condensin complex"/>
    <property type="evidence" value="ECO:0007669"/>
    <property type="project" value="InterPro"/>
</dbReference>
<comment type="subcellular location">
    <subcellularLocation>
        <location evidence="1">Chromosome</location>
    </subcellularLocation>
    <subcellularLocation>
        <location evidence="2">Cytoplasm</location>
    </subcellularLocation>
</comment>
<gene>
    <name evidence="12" type="ORF">OCTVUL_1B015126</name>
</gene>
<comment type="similarity">
    <text evidence="3">Belongs to the CND2 (condensin subunit 2) family.</text>
</comment>
<dbReference type="Proteomes" id="UP001162480">
    <property type="component" value="Chromosome 14"/>
</dbReference>
<evidence type="ECO:0000256" key="3">
    <source>
        <dbReference type="ARBA" id="ARBA00009471"/>
    </source>
</evidence>
<reference evidence="12" key="1">
    <citation type="submission" date="2023-08" db="EMBL/GenBank/DDBJ databases">
        <authorList>
            <person name="Alioto T."/>
            <person name="Alioto T."/>
            <person name="Gomez Garrido J."/>
        </authorList>
    </citation>
    <scope>NUCLEOTIDE SEQUENCE</scope>
</reference>
<evidence type="ECO:0000256" key="7">
    <source>
        <dbReference type="ARBA" id="ARBA00022618"/>
    </source>
</evidence>
<dbReference type="Pfam" id="PF05786">
    <property type="entry name" value="Cnd2"/>
    <property type="match status" value="1"/>
</dbReference>
<dbReference type="PANTHER" id="PTHR13108:SF9">
    <property type="entry name" value="CONDENSIN COMPLEX SUBUNIT 2"/>
    <property type="match status" value="1"/>
</dbReference>
<keyword evidence="8" id="KW-0498">Mitosis</keyword>
<dbReference type="PANTHER" id="PTHR13108">
    <property type="entry name" value="CONDENSIN COMPLEX SUBUNIT 2"/>
    <property type="match status" value="1"/>
</dbReference>
<evidence type="ECO:0000313" key="12">
    <source>
        <dbReference type="EMBL" id="CAI9732690.1"/>
    </source>
</evidence>
<evidence type="ECO:0000256" key="10">
    <source>
        <dbReference type="ARBA" id="ARBA00023306"/>
    </source>
</evidence>
<dbReference type="GO" id="GO:0007076">
    <property type="term" value="P:mitotic chromosome condensation"/>
    <property type="evidence" value="ECO:0007669"/>
    <property type="project" value="InterPro"/>
</dbReference>
<keyword evidence="13" id="KW-1185">Reference proteome</keyword>
<feature type="compositionally biased region" description="Acidic residues" evidence="11">
    <location>
        <begin position="168"/>
        <end position="188"/>
    </location>
</feature>
<evidence type="ECO:0000256" key="2">
    <source>
        <dbReference type="ARBA" id="ARBA00004496"/>
    </source>
</evidence>
<dbReference type="AlphaFoldDB" id="A0AA36BE16"/>
<dbReference type="InterPro" id="IPR022816">
    <property type="entry name" value="Condensin_barren_su2"/>
</dbReference>
<organism evidence="12 13">
    <name type="scientific">Octopus vulgaris</name>
    <name type="common">Common octopus</name>
    <dbReference type="NCBI Taxonomy" id="6645"/>
    <lineage>
        <taxon>Eukaryota</taxon>
        <taxon>Metazoa</taxon>
        <taxon>Spiralia</taxon>
        <taxon>Lophotrochozoa</taxon>
        <taxon>Mollusca</taxon>
        <taxon>Cephalopoda</taxon>
        <taxon>Coleoidea</taxon>
        <taxon>Octopodiformes</taxon>
        <taxon>Octopoda</taxon>
        <taxon>Incirrata</taxon>
        <taxon>Octopodidae</taxon>
        <taxon>Octopus</taxon>
    </lineage>
</organism>
<evidence type="ECO:0000256" key="8">
    <source>
        <dbReference type="ARBA" id="ARBA00022776"/>
    </source>
</evidence>
<evidence type="ECO:0000256" key="9">
    <source>
        <dbReference type="ARBA" id="ARBA00023067"/>
    </source>
</evidence>